<dbReference type="InterPro" id="IPR000045">
    <property type="entry name" value="Prepilin_IV_endopep_pep"/>
</dbReference>
<feature type="domain" description="Prepilin type IV endopeptidase peptidase" evidence="3">
    <location>
        <begin position="93"/>
        <end position="199"/>
    </location>
</feature>
<dbReference type="PANTHER" id="PTHR30487">
    <property type="entry name" value="TYPE 4 PREPILIN-LIKE PROTEINS LEADER PEPTIDE-PROCESSING ENZYME"/>
    <property type="match status" value="1"/>
</dbReference>
<feature type="transmembrane region" description="Helical" evidence="2">
    <location>
        <begin position="208"/>
        <end position="229"/>
    </location>
</feature>
<comment type="similarity">
    <text evidence="1">Belongs to the peptidase A24 family.</text>
</comment>
<feature type="transmembrane region" description="Helical" evidence="2">
    <location>
        <begin position="112"/>
        <end position="131"/>
    </location>
</feature>
<feature type="transmembrane region" description="Helical" evidence="2">
    <location>
        <begin position="6"/>
        <end position="21"/>
    </location>
</feature>
<feature type="transmembrane region" description="Helical" evidence="2">
    <location>
        <begin position="85"/>
        <end position="105"/>
    </location>
</feature>
<organism evidence="4 5">
    <name type="scientific">Histophilus somni</name>
    <name type="common">Haemophilus somnus</name>
    <dbReference type="NCBI Taxonomy" id="731"/>
    <lineage>
        <taxon>Bacteria</taxon>
        <taxon>Pseudomonadati</taxon>
        <taxon>Pseudomonadota</taxon>
        <taxon>Gammaproteobacteria</taxon>
        <taxon>Pasteurellales</taxon>
        <taxon>Pasteurellaceae</taxon>
        <taxon>Histophilus</taxon>
    </lineage>
</organism>
<name>A0A9Q6Z032_HISSO</name>
<evidence type="ECO:0000313" key="5">
    <source>
        <dbReference type="Proteomes" id="UP000595373"/>
    </source>
</evidence>
<proteinExistence type="inferred from homology"/>
<keyword evidence="5" id="KW-1185">Reference proteome</keyword>
<evidence type="ECO:0000259" key="3">
    <source>
        <dbReference type="Pfam" id="PF01478"/>
    </source>
</evidence>
<feature type="transmembrane region" description="Helical" evidence="2">
    <location>
        <begin position="170"/>
        <end position="196"/>
    </location>
</feature>
<dbReference type="OrthoDB" id="5689065at2"/>
<keyword evidence="2" id="KW-0812">Transmembrane</keyword>
<keyword evidence="2" id="KW-1133">Transmembrane helix</keyword>
<evidence type="ECO:0000256" key="1">
    <source>
        <dbReference type="ARBA" id="ARBA00005801"/>
    </source>
</evidence>
<dbReference type="EMBL" id="CP066558">
    <property type="protein sequence ID" value="QQF81947.1"/>
    <property type="molecule type" value="Genomic_DNA"/>
</dbReference>
<sequence>MIYLAYMLFGGLCGLWVYLYVRQFSAQINKQVYSTFCEIFPENAPHLMPMSILRRKKCGHFSMYFLCGGLWCNICLNFPQNIYVGLWLACCSYLIFCLVLVDWLYQLVSQTLCQALFILGLLGAYQGISPLTLEQSLVGSLSGFSVFYLIYIVAKLFYRYEALGRGDYWLMLGLGSFISWTKLPLLIFLACLTGLIYVVFNARDKKTIFIPFAPFLCLSTIIVYLLNFLREDILP</sequence>
<gene>
    <name evidence="4" type="ORF">JFL49_07725</name>
</gene>
<dbReference type="RefSeq" id="WP_075294057.1">
    <property type="nucleotide sequence ID" value="NZ_CP018802.1"/>
</dbReference>
<dbReference type="AlphaFoldDB" id="A0A9Q6Z032"/>
<dbReference type="GO" id="GO:0005886">
    <property type="term" value="C:plasma membrane"/>
    <property type="evidence" value="ECO:0007669"/>
    <property type="project" value="TreeGrafter"/>
</dbReference>
<dbReference type="Pfam" id="PF01478">
    <property type="entry name" value="Peptidase_A24"/>
    <property type="match status" value="1"/>
</dbReference>
<dbReference type="Gene3D" id="1.20.120.1220">
    <property type="match status" value="1"/>
</dbReference>
<protein>
    <submittedName>
        <fullName evidence="4">Prepilin peptidase</fullName>
    </submittedName>
</protein>
<dbReference type="InterPro" id="IPR050882">
    <property type="entry name" value="Prepilin_peptidase/N-MTase"/>
</dbReference>
<evidence type="ECO:0000256" key="2">
    <source>
        <dbReference type="SAM" id="Phobius"/>
    </source>
</evidence>
<reference evidence="4 5" key="1">
    <citation type="submission" date="2020-12" db="EMBL/GenBank/DDBJ databases">
        <title>ASc-MMNZ-VFA-070.</title>
        <authorList>
            <person name="Schryvers A."/>
            <person name="Mostafa Nazari M."/>
            <person name="Farshchi Andisi V."/>
            <person name="Timsit E."/>
            <person name="Walter Morck D."/>
        </authorList>
    </citation>
    <scope>NUCLEOTIDE SEQUENCE [LARGE SCALE GENOMIC DNA]</scope>
    <source>
        <strain evidence="4 5">ASc-MMNZ-VFA-070</strain>
    </source>
</reference>
<dbReference type="GO" id="GO:0006465">
    <property type="term" value="P:signal peptide processing"/>
    <property type="evidence" value="ECO:0007669"/>
    <property type="project" value="TreeGrafter"/>
</dbReference>
<keyword evidence="2" id="KW-0472">Membrane</keyword>
<accession>A0A9Q6Z032</accession>
<evidence type="ECO:0000313" key="4">
    <source>
        <dbReference type="EMBL" id="QQF81947.1"/>
    </source>
</evidence>
<dbReference type="GO" id="GO:0004190">
    <property type="term" value="F:aspartic-type endopeptidase activity"/>
    <property type="evidence" value="ECO:0007669"/>
    <property type="project" value="InterPro"/>
</dbReference>
<dbReference type="PANTHER" id="PTHR30487:SF0">
    <property type="entry name" value="PREPILIN LEADER PEPTIDASE_N-METHYLTRANSFERASE-RELATED"/>
    <property type="match status" value="1"/>
</dbReference>
<dbReference type="Proteomes" id="UP000595373">
    <property type="component" value="Chromosome"/>
</dbReference>
<feature type="transmembrane region" description="Helical" evidence="2">
    <location>
        <begin position="137"/>
        <end position="158"/>
    </location>
</feature>